<dbReference type="EMBL" id="JAKTTI010000015">
    <property type="protein sequence ID" value="MCH1625807.1"/>
    <property type="molecule type" value="Genomic_DNA"/>
</dbReference>
<gene>
    <name evidence="2" type="ORF">MJG50_10745</name>
</gene>
<name>A0AAW5E7B5_9BACI</name>
<evidence type="ECO:0000313" key="2">
    <source>
        <dbReference type="EMBL" id="MCH1625807.1"/>
    </source>
</evidence>
<evidence type="ECO:0000259" key="1">
    <source>
        <dbReference type="PROSITE" id="PS51186"/>
    </source>
</evidence>
<dbReference type="SUPFAM" id="SSF55729">
    <property type="entry name" value="Acyl-CoA N-acyltransferases (Nat)"/>
    <property type="match status" value="1"/>
</dbReference>
<comment type="caution">
    <text evidence="2">The sequence shown here is derived from an EMBL/GenBank/DDBJ whole genome shotgun (WGS) entry which is preliminary data.</text>
</comment>
<dbReference type="InterPro" id="IPR050276">
    <property type="entry name" value="MshD_Acetyltransferase"/>
</dbReference>
<dbReference type="PANTHER" id="PTHR43617">
    <property type="entry name" value="L-AMINO ACID N-ACETYLTRANSFERASE"/>
    <property type="match status" value="1"/>
</dbReference>
<organism evidence="2 3">
    <name type="scientific">Fredinandcohnia quinoae</name>
    <dbReference type="NCBI Taxonomy" id="2918902"/>
    <lineage>
        <taxon>Bacteria</taxon>
        <taxon>Bacillati</taxon>
        <taxon>Bacillota</taxon>
        <taxon>Bacilli</taxon>
        <taxon>Bacillales</taxon>
        <taxon>Bacillaceae</taxon>
        <taxon>Fredinandcohnia</taxon>
    </lineage>
</organism>
<evidence type="ECO:0000313" key="3">
    <source>
        <dbReference type="Proteomes" id="UP001431131"/>
    </source>
</evidence>
<accession>A0AAW5E7B5</accession>
<dbReference type="RefSeq" id="WP_240255626.1">
    <property type="nucleotide sequence ID" value="NZ_JAKTTI010000015.1"/>
</dbReference>
<dbReference type="InterPro" id="IPR016181">
    <property type="entry name" value="Acyl_CoA_acyltransferase"/>
</dbReference>
<keyword evidence="3" id="KW-1185">Reference proteome</keyword>
<dbReference type="Gene3D" id="3.40.630.30">
    <property type="match status" value="1"/>
</dbReference>
<protein>
    <submittedName>
        <fullName evidence="2">GNAT family N-acetyltransferase</fullName>
    </submittedName>
</protein>
<dbReference type="CDD" id="cd04301">
    <property type="entry name" value="NAT_SF"/>
    <property type="match status" value="1"/>
</dbReference>
<reference evidence="2" key="1">
    <citation type="submission" date="2022-02" db="EMBL/GenBank/DDBJ databases">
        <title>Fredinandcohnia quinoae sp. nov. isolated from Chenopodium quinoa seeds.</title>
        <authorList>
            <person name="Saati-Santamaria Z."/>
            <person name="Flores-Felix J.D."/>
            <person name="Igual J.M."/>
            <person name="Velazquez E."/>
            <person name="Garcia-Fraile P."/>
            <person name="Martinez-Molina E."/>
        </authorList>
    </citation>
    <scope>NUCLEOTIDE SEQUENCE</scope>
    <source>
        <strain evidence="2">SECRCQ15</strain>
    </source>
</reference>
<dbReference type="PROSITE" id="PS51186">
    <property type="entry name" value="GNAT"/>
    <property type="match status" value="1"/>
</dbReference>
<feature type="domain" description="N-acetyltransferase" evidence="1">
    <location>
        <begin position="1"/>
        <end position="170"/>
    </location>
</feature>
<sequence>MRIRQLTPLDARKYWDLRLIALKTEPEAFLTTYEEALEKENPIEEYKESFQSEDIFTFGAFEEEELFGVVTLMRDKPIKLRHRANIVAMYVDPEKRGAGVGKSLLMEAIRFAKRLGDIEQIHLTVNAYNRLAKKLYTDVGFDIYAFEKKAIKFNGIYSDEEHLILFLKEEIQ</sequence>
<dbReference type="InterPro" id="IPR000182">
    <property type="entry name" value="GNAT_dom"/>
</dbReference>
<dbReference type="GO" id="GO:0016747">
    <property type="term" value="F:acyltransferase activity, transferring groups other than amino-acyl groups"/>
    <property type="evidence" value="ECO:0007669"/>
    <property type="project" value="InterPro"/>
</dbReference>
<dbReference type="PANTHER" id="PTHR43617:SF33">
    <property type="entry name" value="SPORE COAT POLYSACCHARIDE BIOSYNTHESIS PROTEIN SPSD"/>
    <property type="match status" value="1"/>
</dbReference>
<dbReference type="AlphaFoldDB" id="A0AAW5E7B5"/>
<proteinExistence type="predicted"/>
<dbReference type="Pfam" id="PF00583">
    <property type="entry name" value="Acetyltransf_1"/>
    <property type="match status" value="1"/>
</dbReference>
<dbReference type="Proteomes" id="UP001431131">
    <property type="component" value="Unassembled WGS sequence"/>
</dbReference>